<keyword evidence="1" id="KW-0472">Membrane</keyword>
<comment type="caution">
    <text evidence="2">The sequence shown here is derived from an EMBL/GenBank/DDBJ whole genome shotgun (WGS) entry which is preliminary data.</text>
</comment>
<gene>
    <name evidence="3" type="ORF">AVEN_238956_1</name>
    <name evidence="2" type="ORF">AVEN_7150_1</name>
</gene>
<dbReference type="OrthoDB" id="6426366at2759"/>
<evidence type="ECO:0000313" key="3">
    <source>
        <dbReference type="EMBL" id="GBO42285.1"/>
    </source>
</evidence>
<dbReference type="EMBL" id="BGPR01068316">
    <property type="protein sequence ID" value="GBO42285.1"/>
    <property type="molecule type" value="Genomic_DNA"/>
</dbReference>
<keyword evidence="1" id="KW-0812">Transmembrane</keyword>
<feature type="transmembrane region" description="Helical" evidence="1">
    <location>
        <begin position="252"/>
        <end position="275"/>
    </location>
</feature>
<protein>
    <recommendedName>
        <fullName evidence="5">Gustatory receptor</fullName>
    </recommendedName>
</protein>
<dbReference type="Proteomes" id="UP000499080">
    <property type="component" value="Unassembled WGS sequence"/>
</dbReference>
<feature type="transmembrane region" description="Helical" evidence="1">
    <location>
        <begin position="281"/>
        <end position="307"/>
    </location>
</feature>
<evidence type="ECO:0000256" key="1">
    <source>
        <dbReference type="SAM" id="Phobius"/>
    </source>
</evidence>
<feature type="transmembrane region" description="Helical" evidence="1">
    <location>
        <begin position="40"/>
        <end position="64"/>
    </location>
</feature>
<dbReference type="EMBL" id="BGPR01068184">
    <property type="protein sequence ID" value="GBO42209.1"/>
    <property type="molecule type" value="Genomic_DNA"/>
</dbReference>
<accession>A0A4Y2WY67</accession>
<feature type="transmembrane region" description="Helical" evidence="1">
    <location>
        <begin position="76"/>
        <end position="96"/>
    </location>
</feature>
<name>A0A4Y2WY67_ARAVE</name>
<evidence type="ECO:0000313" key="2">
    <source>
        <dbReference type="EMBL" id="GBO42209.1"/>
    </source>
</evidence>
<evidence type="ECO:0008006" key="5">
    <source>
        <dbReference type="Google" id="ProtNLM"/>
    </source>
</evidence>
<reference evidence="2 4" key="1">
    <citation type="journal article" date="2019" name="Sci. Rep.">
        <title>Orb-weaving spider Araneus ventricosus genome elucidates the spidroin gene catalogue.</title>
        <authorList>
            <person name="Kono N."/>
            <person name="Nakamura H."/>
            <person name="Ohtoshi R."/>
            <person name="Moran D.A.P."/>
            <person name="Shinohara A."/>
            <person name="Yoshida Y."/>
            <person name="Fujiwara M."/>
            <person name="Mori M."/>
            <person name="Tomita M."/>
            <person name="Arakawa K."/>
        </authorList>
    </citation>
    <scope>NUCLEOTIDE SEQUENCE [LARGE SCALE GENOMIC DNA]</scope>
</reference>
<sequence>MKNERNSLPLKWIVRSFYLVCVVLSYSEDESRPRQNVYKIVDTLIVVFLIYVICNDLFLFSVFYETNGNQWKPFGFLIAALSGDLCSLSIRLVLIAKRQHIAKTLRNVFSLYRKLETERDIKCHVTSLTSAFALSWIIPLILYIKSAIFAVTDKGSREFQMKVLFGYYSQDNWGVMCGLFINLFLLQQLYAMPGYAAGLCYYAYKILTAAIENVEKNLRRKSDLASLYNAYINLTSKLIDCIDEVEHALSVLLFLLYTYIISFIFTIITLLIRIAPQSNSLGYVLINSIIVFTAFVAFFGLSFQSVYVHKAAVRIRRTIYRMCSKISWPTDENEDAVRLLLLTASDTFPTKVLITGWNMFELNECFILQTTGAIVSYGTIVSQLGSYNN</sequence>
<keyword evidence="1" id="KW-1133">Transmembrane helix</keyword>
<evidence type="ECO:0000313" key="4">
    <source>
        <dbReference type="Proteomes" id="UP000499080"/>
    </source>
</evidence>
<organism evidence="2 4">
    <name type="scientific">Araneus ventricosus</name>
    <name type="common">Orbweaver spider</name>
    <name type="synonym">Epeira ventricosa</name>
    <dbReference type="NCBI Taxonomy" id="182803"/>
    <lineage>
        <taxon>Eukaryota</taxon>
        <taxon>Metazoa</taxon>
        <taxon>Ecdysozoa</taxon>
        <taxon>Arthropoda</taxon>
        <taxon>Chelicerata</taxon>
        <taxon>Arachnida</taxon>
        <taxon>Araneae</taxon>
        <taxon>Araneomorphae</taxon>
        <taxon>Entelegynae</taxon>
        <taxon>Araneoidea</taxon>
        <taxon>Araneidae</taxon>
        <taxon>Araneus</taxon>
    </lineage>
</organism>
<proteinExistence type="predicted"/>
<keyword evidence="4" id="KW-1185">Reference proteome</keyword>
<dbReference type="AlphaFoldDB" id="A0A4Y2WY67"/>
<feature type="transmembrane region" description="Helical" evidence="1">
    <location>
        <begin position="123"/>
        <end position="144"/>
    </location>
</feature>